<evidence type="ECO:0000313" key="2">
    <source>
        <dbReference type="EMBL" id="PVZ70505.1"/>
    </source>
</evidence>
<dbReference type="AlphaFoldDB" id="A0A2V1GVT0"/>
<reference evidence="2 3" key="1">
    <citation type="submission" date="2018-04" db="EMBL/GenBank/DDBJ databases">
        <title>Thalassorhabdus spongiae gen. nov., sp. nov., isolated from a marine sponge in South-West Iceland.</title>
        <authorList>
            <person name="Knobloch S."/>
            <person name="Daussin A."/>
            <person name="Johannsson R."/>
            <person name="Marteinsson V.T."/>
        </authorList>
    </citation>
    <scope>NUCLEOTIDE SEQUENCE [LARGE SCALE GENOMIC DNA]</scope>
    <source>
        <strain evidence="2 3">Hp12</strain>
    </source>
</reference>
<dbReference type="CDD" id="cd00093">
    <property type="entry name" value="HTH_XRE"/>
    <property type="match status" value="1"/>
</dbReference>
<dbReference type="Proteomes" id="UP000244906">
    <property type="component" value="Unassembled WGS sequence"/>
</dbReference>
<dbReference type="InterPro" id="IPR001387">
    <property type="entry name" value="Cro/C1-type_HTH"/>
</dbReference>
<dbReference type="GO" id="GO:0003677">
    <property type="term" value="F:DNA binding"/>
    <property type="evidence" value="ECO:0007669"/>
    <property type="project" value="InterPro"/>
</dbReference>
<name>A0A2V1GVT0_9GAMM</name>
<comment type="caution">
    <text evidence="2">The sequence shown here is derived from an EMBL/GenBank/DDBJ whole genome shotgun (WGS) entry which is preliminary data.</text>
</comment>
<protein>
    <recommendedName>
        <fullName evidence="1">HTH cro/C1-type domain-containing protein</fullName>
    </recommendedName>
</protein>
<evidence type="ECO:0000313" key="3">
    <source>
        <dbReference type="Proteomes" id="UP000244906"/>
    </source>
</evidence>
<dbReference type="InterPro" id="IPR010982">
    <property type="entry name" value="Lambda_DNA-bd_dom_sf"/>
</dbReference>
<dbReference type="Pfam" id="PF01381">
    <property type="entry name" value="HTH_3"/>
    <property type="match status" value="1"/>
</dbReference>
<gene>
    <name evidence="2" type="ORF">DC094_07950</name>
</gene>
<accession>A0A2V1GVT0</accession>
<dbReference type="Gene3D" id="1.10.260.40">
    <property type="entry name" value="lambda repressor-like DNA-binding domains"/>
    <property type="match status" value="1"/>
</dbReference>
<proteinExistence type="predicted"/>
<dbReference type="SMART" id="SM00530">
    <property type="entry name" value="HTH_XRE"/>
    <property type="match status" value="1"/>
</dbReference>
<dbReference type="EMBL" id="QDDL01000002">
    <property type="protein sequence ID" value="PVZ70505.1"/>
    <property type="molecule type" value="Genomic_DNA"/>
</dbReference>
<dbReference type="SUPFAM" id="SSF47413">
    <property type="entry name" value="lambda repressor-like DNA-binding domains"/>
    <property type="match status" value="1"/>
</dbReference>
<organism evidence="2 3">
    <name type="scientific">Pelagibaculum spongiae</name>
    <dbReference type="NCBI Taxonomy" id="2080658"/>
    <lineage>
        <taxon>Bacteria</taxon>
        <taxon>Pseudomonadati</taxon>
        <taxon>Pseudomonadota</taxon>
        <taxon>Gammaproteobacteria</taxon>
        <taxon>Oceanospirillales</taxon>
        <taxon>Pelagibaculum</taxon>
    </lineage>
</organism>
<feature type="domain" description="HTH cro/C1-type" evidence="1">
    <location>
        <begin position="55"/>
        <end position="108"/>
    </location>
</feature>
<dbReference type="PROSITE" id="PS50943">
    <property type="entry name" value="HTH_CROC1"/>
    <property type="match status" value="1"/>
</dbReference>
<keyword evidence="3" id="KW-1185">Reference proteome</keyword>
<evidence type="ECO:0000259" key="1">
    <source>
        <dbReference type="PROSITE" id="PS50943"/>
    </source>
</evidence>
<sequence>MLYVVGLMGKQDLTQLSTAELFAELQERLESAQEELSLIQTRSEAVSIQKAGQLIRKKRLQHDANQQELADMSEVSYSTISKIEANNPKVLLENILKVAGVLGLEIWIS</sequence>